<keyword evidence="4" id="KW-0238">DNA-binding</keyword>
<evidence type="ECO:0000256" key="3">
    <source>
        <dbReference type="ARBA" id="ARBA00023082"/>
    </source>
</evidence>
<keyword evidence="2" id="KW-0805">Transcription regulation</keyword>
<reference evidence="8 9" key="1">
    <citation type="submission" date="2016-06" db="EMBL/GenBank/DDBJ databases">
        <title>Three novel species with peptidoglycan cell walls form the new genus Lacunisphaera gen. nov. in the family Opitutaceae of the verrucomicrobial subdivision 4.</title>
        <authorList>
            <person name="Rast P."/>
            <person name="Gloeckner I."/>
            <person name="Jogler M."/>
            <person name="Boedeker C."/>
            <person name="Jeske O."/>
            <person name="Wiegand S."/>
            <person name="Reinhardt R."/>
            <person name="Schumann P."/>
            <person name="Rohde M."/>
            <person name="Spring S."/>
            <person name="Gloeckner F.O."/>
            <person name="Jogler C."/>
        </authorList>
    </citation>
    <scope>NUCLEOTIDE SEQUENCE [LARGE SCALE GENOMIC DNA]</scope>
    <source>
        <strain evidence="8 9">IG16b</strain>
    </source>
</reference>
<feature type="domain" description="RNA polymerase sigma factor 70 region 4 type 2" evidence="7">
    <location>
        <begin position="134"/>
        <end position="184"/>
    </location>
</feature>
<sequence length="193" mass="21513">METEAGVPSDEELMAQLQAGNEAALAPLMQRWEVPLKRFIFRLVGNTAEAEDLAQEVFVRIYTKRSSYRLGAKFSTWCFSIAANLAKNRLRWWKRRPVLSLDAWMDSGGDAADQSATGAQASDKVMKRERIATVQAAVAALPLDLRTALVLFEYEQQSMGEIAAALGCTAKAVENRLYRARQKLQQQLSSVQT</sequence>
<dbReference type="Pfam" id="PF04542">
    <property type="entry name" value="Sigma70_r2"/>
    <property type="match status" value="1"/>
</dbReference>
<evidence type="ECO:0000256" key="4">
    <source>
        <dbReference type="ARBA" id="ARBA00023125"/>
    </source>
</evidence>
<dbReference type="STRING" id="1838286.Verru16b_01126"/>
<dbReference type="PANTHER" id="PTHR43133">
    <property type="entry name" value="RNA POLYMERASE ECF-TYPE SIGMA FACTO"/>
    <property type="match status" value="1"/>
</dbReference>
<dbReference type="InterPro" id="IPR013325">
    <property type="entry name" value="RNA_pol_sigma_r2"/>
</dbReference>
<dbReference type="InterPro" id="IPR014284">
    <property type="entry name" value="RNA_pol_sigma-70_dom"/>
</dbReference>
<evidence type="ECO:0000256" key="2">
    <source>
        <dbReference type="ARBA" id="ARBA00023015"/>
    </source>
</evidence>
<evidence type="ECO:0000259" key="6">
    <source>
        <dbReference type="Pfam" id="PF04542"/>
    </source>
</evidence>
<comment type="similarity">
    <text evidence="1">Belongs to the sigma-70 factor family. ECF subfamily.</text>
</comment>
<dbReference type="Proteomes" id="UP000095228">
    <property type="component" value="Chromosome"/>
</dbReference>
<dbReference type="InterPro" id="IPR036388">
    <property type="entry name" value="WH-like_DNA-bd_sf"/>
</dbReference>
<dbReference type="Gene3D" id="1.10.10.10">
    <property type="entry name" value="Winged helix-like DNA-binding domain superfamily/Winged helix DNA-binding domain"/>
    <property type="match status" value="1"/>
</dbReference>
<dbReference type="CDD" id="cd06171">
    <property type="entry name" value="Sigma70_r4"/>
    <property type="match status" value="1"/>
</dbReference>
<evidence type="ECO:0000256" key="1">
    <source>
        <dbReference type="ARBA" id="ARBA00010641"/>
    </source>
</evidence>
<accession>A0A1D8AT38</accession>
<evidence type="ECO:0000256" key="5">
    <source>
        <dbReference type="ARBA" id="ARBA00023163"/>
    </source>
</evidence>
<dbReference type="GO" id="GO:0016987">
    <property type="term" value="F:sigma factor activity"/>
    <property type="evidence" value="ECO:0007669"/>
    <property type="project" value="UniProtKB-KW"/>
</dbReference>
<keyword evidence="5" id="KW-0804">Transcription</keyword>
<dbReference type="GO" id="GO:0003677">
    <property type="term" value="F:DNA binding"/>
    <property type="evidence" value="ECO:0007669"/>
    <property type="project" value="UniProtKB-KW"/>
</dbReference>
<dbReference type="EMBL" id="CP016094">
    <property type="protein sequence ID" value="AOS44065.1"/>
    <property type="molecule type" value="Genomic_DNA"/>
</dbReference>
<dbReference type="KEGG" id="obg:Verru16b_01126"/>
<dbReference type="RefSeq" id="WP_069961358.1">
    <property type="nucleotide sequence ID" value="NZ_CP016094.1"/>
</dbReference>
<dbReference type="InterPro" id="IPR007627">
    <property type="entry name" value="RNA_pol_sigma70_r2"/>
</dbReference>
<organism evidence="8 9">
    <name type="scientific">Lacunisphaera limnophila</name>
    <dbReference type="NCBI Taxonomy" id="1838286"/>
    <lineage>
        <taxon>Bacteria</taxon>
        <taxon>Pseudomonadati</taxon>
        <taxon>Verrucomicrobiota</taxon>
        <taxon>Opitutia</taxon>
        <taxon>Opitutales</taxon>
        <taxon>Opitutaceae</taxon>
        <taxon>Lacunisphaera</taxon>
    </lineage>
</organism>
<keyword evidence="9" id="KW-1185">Reference proteome</keyword>
<dbReference type="InterPro" id="IPR013324">
    <property type="entry name" value="RNA_pol_sigma_r3/r4-like"/>
</dbReference>
<protein>
    <submittedName>
        <fullName evidence="8">ECF RNA polymerase sigma factor SigW</fullName>
    </submittedName>
</protein>
<gene>
    <name evidence="8" type="primary">sigW_2</name>
    <name evidence="8" type="ORF">Verru16b_01126</name>
</gene>
<dbReference type="OrthoDB" id="193693at2"/>
<dbReference type="Gene3D" id="1.10.1740.10">
    <property type="match status" value="1"/>
</dbReference>
<name>A0A1D8AT38_9BACT</name>
<evidence type="ECO:0000313" key="9">
    <source>
        <dbReference type="Proteomes" id="UP000095228"/>
    </source>
</evidence>
<dbReference type="GO" id="GO:0006352">
    <property type="term" value="P:DNA-templated transcription initiation"/>
    <property type="evidence" value="ECO:0007669"/>
    <property type="project" value="InterPro"/>
</dbReference>
<dbReference type="SUPFAM" id="SSF88659">
    <property type="entry name" value="Sigma3 and sigma4 domains of RNA polymerase sigma factors"/>
    <property type="match status" value="1"/>
</dbReference>
<evidence type="ECO:0000259" key="7">
    <source>
        <dbReference type="Pfam" id="PF08281"/>
    </source>
</evidence>
<proteinExistence type="inferred from homology"/>
<dbReference type="NCBIfam" id="TIGR02937">
    <property type="entry name" value="sigma70-ECF"/>
    <property type="match status" value="1"/>
</dbReference>
<dbReference type="InterPro" id="IPR013249">
    <property type="entry name" value="RNA_pol_sigma70_r4_t2"/>
</dbReference>
<dbReference type="PANTHER" id="PTHR43133:SF8">
    <property type="entry name" value="RNA POLYMERASE SIGMA FACTOR HI_1459-RELATED"/>
    <property type="match status" value="1"/>
</dbReference>
<dbReference type="InterPro" id="IPR039425">
    <property type="entry name" value="RNA_pol_sigma-70-like"/>
</dbReference>
<dbReference type="SUPFAM" id="SSF88946">
    <property type="entry name" value="Sigma2 domain of RNA polymerase sigma factors"/>
    <property type="match status" value="1"/>
</dbReference>
<dbReference type="AlphaFoldDB" id="A0A1D8AT38"/>
<keyword evidence="3" id="KW-0731">Sigma factor</keyword>
<feature type="domain" description="RNA polymerase sigma-70 region 2" evidence="6">
    <location>
        <begin position="29"/>
        <end position="91"/>
    </location>
</feature>
<dbReference type="Pfam" id="PF08281">
    <property type="entry name" value="Sigma70_r4_2"/>
    <property type="match status" value="1"/>
</dbReference>
<evidence type="ECO:0000313" key="8">
    <source>
        <dbReference type="EMBL" id="AOS44065.1"/>
    </source>
</evidence>